<proteinExistence type="predicted"/>
<organism evidence="2 3">
    <name type="scientific">Mesorhizobium argentiipisi</name>
    <dbReference type="NCBI Taxonomy" id="3015175"/>
    <lineage>
        <taxon>Bacteria</taxon>
        <taxon>Pseudomonadati</taxon>
        <taxon>Pseudomonadota</taxon>
        <taxon>Alphaproteobacteria</taxon>
        <taxon>Hyphomicrobiales</taxon>
        <taxon>Phyllobacteriaceae</taxon>
        <taxon>Mesorhizobium</taxon>
    </lineage>
</organism>
<comment type="caution">
    <text evidence="2">The sequence shown here is derived from an EMBL/GenBank/DDBJ whole genome shotgun (WGS) entry which is preliminary data.</text>
</comment>
<name>A0ABU8KDT8_9HYPH</name>
<dbReference type="EMBL" id="JAPYKO010000011">
    <property type="protein sequence ID" value="MEI9403873.1"/>
    <property type="molecule type" value="Genomic_DNA"/>
</dbReference>
<sequence>MDGAPSDLRMLRYVAEITRKLAKMLSHTRYQMLVYLLEMTAVEAESLAGEQDPKRTRPVKPSQARPR</sequence>
<gene>
    <name evidence="2" type="ORF">O7A05_17115</name>
</gene>
<evidence type="ECO:0000256" key="1">
    <source>
        <dbReference type="SAM" id="MobiDB-lite"/>
    </source>
</evidence>
<dbReference type="RefSeq" id="WP_337094214.1">
    <property type="nucleotide sequence ID" value="NZ_JAPYKO010000011.1"/>
</dbReference>
<reference evidence="2 3" key="1">
    <citation type="submission" date="2022-12" db="EMBL/GenBank/DDBJ databases">
        <authorList>
            <person name="Muema E."/>
        </authorList>
    </citation>
    <scope>NUCLEOTIDE SEQUENCE [LARGE SCALE GENOMIC DNA]</scope>
    <source>
        <strain evidence="3">1330</strain>
    </source>
</reference>
<evidence type="ECO:0000313" key="2">
    <source>
        <dbReference type="EMBL" id="MEI9403873.1"/>
    </source>
</evidence>
<evidence type="ECO:0008006" key="4">
    <source>
        <dbReference type="Google" id="ProtNLM"/>
    </source>
</evidence>
<dbReference type="Proteomes" id="UP001366503">
    <property type="component" value="Unassembled WGS sequence"/>
</dbReference>
<protein>
    <recommendedName>
        <fullName evidence="4">Transcriptional regulator</fullName>
    </recommendedName>
</protein>
<accession>A0ABU8KDT8</accession>
<evidence type="ECO:0000313" key="3">
    <source>
        <dbReference type="Proteomes" id="UP001366503"/>
    </source>
</evidence>
<feature type="region of interest" description="Disordered" evidence="1">
    <location>
        <begin position="46"/>
        <end position="67"/>
    </location>
</feature>
<keyword evidence="3" id="KW-1185">Reference proteome</keyword>